<comment type="similarity">
    <text evidence="5">Belongs to the ligand-gated ion channel (TC 1.A.9) family.</text>
</comment>
<keyword evidence="3 5" id="KW-1133">Transmembrane helix</keyword>
<evidence type="ECO:0000256" key="4">
    <source>
        <dbReference type="ARBA" id="ARBA00023136"/>
    </source>
</evidence>
<dbReference type="SUPFAM" id="SSF63712">
    <property type="entry name" value="Nicotinic receptor ligand binding domain-like"/>
    <property type="match status" value="2"/>
</dbReference>
<dbReference type="CDD" id="cd19051">
    <property type="entry name" value="LGIC_TM_cation"/>
    <property type="match status" value="1"/>
</dbReference>
<dbReference type="SUPFAM" id="SSF90112">
    <property type="entry name" value="Neurotransmitter-gated ion-channel transmembrane pore"/>
    <property type="match status" value="2"/>
</dbReference>
<dbReference type="GO" id="GO:0005230">
    <property type="term" value="F:extracellular ligand-gated monoatomic ion channel activity"/>
    <property type="evidence" value="ECO:0007669"/>
    <property type="project" value="InterPro"/>
</dbReference>
<evidence type="ECO:0000259" key="6">
    <source>
        <dbReference type="Pfam" id="PF02931"/>
    </source>
</evidence>
<dbReference type="PANTHER" id="PTHR18945">
    <property type="entry name" value="NEUROTRANSMITTER GATED ION CHANNEL"/>
    <property type="match status" value="1"/>
</dbReference>
<dbReference type="GO" id="GO:0004888">
    <property type="term" value="F:transmembrane signaling receptor activity"/>
    <property type="evidence" value="ECO:0007669"/>
    <property type="project" value="InterPro"/>
</dbReference>
<dbReference type="InterPro" id="IPR006029">
    <property type="entry name" value="Neurotrans-gated_channel_TM"/>
</dbReference>
<dbReference type="FunFam" id="2.70.170.10:FF:000027">
    <property type="entry name" value="Ligand-Gated ion Channel"/>
    <property type="match status" value="2"/>
</dbReference>
<dbReference type="InterPro" id="IPR036719">
    <property type="entry name" value="Neuro-gated_channel_TM_sf"/>
</dbReference>
<evidence type="ECO:0000256" key="1">
    <source>
        <dbReference type="ARBA" id="ARBA00004141"/>
    </source>
</evidence>
<protein>
    <submittedName>
        <fullName evidence="9">Uncharacterized protein</fullName>
    </submittedName>
</protein>
<dbReference type="Proteomes" id="UP000887575">
    <property type="component" value="Unassembled WGS sequence"/>
</dbReference>
<evidence type="ECO:0000313" key="8">
    <source>
        <dbReference type="Proteomes" id="UP000887575"/>
    </source>
</evidence>
<evidence type="ECO:0000259" key="7">
    <source>
        <dbReference type="Pfam" id="PF02932"/>
    </source>
</evidence>
<keyword evidence="8" id="KW-1185">Reference proteome</keyword>
<keyword evidence="5" id="KW-0813">Transport</keyword>
<dbReference type="PROSITE" id="PS00236">
    <property type="entry name" value="NEUROTR_ION_CHANNEL"/>
    <property type="match status" value="2"/>
</dbReference>
<dbReference type="PRINTS" id="PR00252">
    <property type="entry name" value="NRIONCHANNEL"/>
</dbReference>
<dbReference type="Pfam" id="PF02931">
    <property type="entry name" value="Neur_chan_LBD"/>
    <property type="match status" value="2"/>
</dbReference>
<name>A0AAF3E977_9BILA</name>
<feature type="transmembrane region" description="Helical" evidence="5">
    <location>
        <begin position="503"/>
        <end position="521"/>
    </location>
</feature>
<evidence type="ECO:0000256" key="5">
    <source>
        <dbReference type="RuleBase" id="RU000687"/>
    </source>
</evidence>
<feature type="transmembrane region" description="Helical" evidence="5">
    <location>
        <begin position="7"/>
        <end position="26"/>
    </location>
</feature>
<organism evidence="8 9">
    <name type="scientific">Mesorhabditis belari</name>
    <dbReference type="NCBI Taxonomy" id="2138241"/>
    <lineage>
        <taxon>Eukaryota</taxon>
        <taxon>Metazoa</taxon>
        <taxon>Ecdysozoa</taxon>
        <taxon>Nematoda</taxon>
        <taxon>Chromadorea</taxon>
        <taxon>Rhabditida</taxon>
        <taxon>Rhabditina</taxon>
        <taxon>Rhabditomorpha</taxon>
        <taxon>Rhabditoidea</taxon>
        <taxon>Rhabditidae</taxon>
        <taxon>Mesorhabditinae</taxon>
        <taxon>Mesorhabditis</taxon>
    </lineage>
</organism>
<feature type="transmembrane region" description="Helical" evidence="5">
    <location>
        <begin position="533"/>
        <end position="557"/>
    </location>
</feature>
<sequence>MTFARLWSIIVAIVVTSLCLFQYYGFDGIWPFSPISSKAEITRDLREVIVSNRLKPAKEIRRFAVPFHGVKSGAGLGNQLFELFAVIGIANLTNRIPTFNIDDSGVLGRFLEIKVIFPDLIYQMQYTMMPSTSIASVSIHTLGCCRFSTLDHLKKMEDNYVMGHGIYFQSHLYSSHMRSRFLELMNPSTEGLKAARRVLKDVTKGPATVLLFSNDPVWMLTTFNDVIQGGKRTKLGSEYKGVNYIIPNTASPHVTLVISRLYCNVILVTDYSTNVRPVYNEATTTNVSINLNSFQLISLDQSAETITISAEFVMTWRDELLHWSLDEFNLTVLSLRASQVWRPDVVVSSAISAVYTIDPDQQRVSIFNDGRVRYSMYGQFVNICDMRVDRFPYDTQICQVNIGPWTYRLEQVHITSVPAHPLSNGDYAGNSEWELTNATSGVHTSDDTDMNFSYEEAEFHVWLKRRPQFYVYVLLVPTLVITVVAICGLFIPTNTIGEREERVNLGVMTLLSHSVILQIVGDAMPKTTGLPVLGNFILAEIFVTAVGVLFSVVVLTLHYRALTRKWDVPRWAKWVLHFPKMKKLKRVRRRRVEGFGEEVSGFLADLSSLLCLSDEYMVEEESDHVREVGEKSQLCLLQISLALCPLTIFARRRTKTMEALLTERLFDSSDYSNEVRPVYDETTTTNVSILLNQFRLLYLDQSTETVKFMVEFVITWKDEFLIWNVDEYNLTEINVKEDRVWRPDIVISSSVSSSSPLDANERYVNLESDGTVTESMYGMYVNVCQMQVDDFPYDSQNCAINIGPWNYRKEQVHIATVTPTNWDYYLGNSEWDLENATSSVHTEEDTDVAFYYEEAEFIVKIKRRPQFYIWVLLIPTFIITMVSLFGLFIPTNTSGEREQRVSFYF</sequence>
<feature type="transmembrane region" description="Helical" evidence="5">
    <location>
        <begin position="469"/>
        <end position="491"/>
    </location>
</feature>
<dbReference type="GO" id="GO:0016020">
    <property type="term" value="C:membrane"/>
    <property type="evidence" value="ECO:0007669"/>
    <property type="project" value="UniProtKB-SubCell"/>
</dbReference>
<feature type="domain" description="Neurotransmitter-gated ion-channel transmembrane" evidence="7">
    <location>
        <begin position="474"/>
        <end position="586"/>
    </location>
</feature>
<comment type="subcellular location">
    <subcellularLocation>
        <location evidence="1">Membrane</location>
        <topology evidence="1">Multi-pass membrane protein</topology>
    </subcellularLocation>
</comment>
<dbReference type="Gene3D" id="2.70.170.10">
    <property type="entry name" value="Neurotransmitter-gated ion-channel ligand-binding domain"/>
    <property type="match status" value="2"/>
</dbReference>
<evidence type="ECO:0000256" key="3">
    <source>
        <dbReference type="ARBA" id="ARBA00022989"/>
    </source>
</evidence>
<dbReference type="InterPro" id="IPR006202">
    <property type="entry name" value="Neur_chan_lig-bd"/>
</dbReference>
<dbReference type="InterPro" id="IPR018000">
    <property type="entry name" value="Neurotransmitter_ion_chnl_CS"/>
</dbReference>
<dbReference type="InterPro" id="IPR036734">
    <property type="entry name" value="Neur_chan_lig-bd_sf"/>
</dbReference>
<feature type="transmembrane region" description="Helical" evidence="5">
    <location>
        <begin position="867"/>
        <end position="889"/>
    </location>
</feature>
<dbReference type="Gene3D" id="1.20.58.390">
    <property type="entry name" value="Neurotransmitter-gated ion-channel transmembrane domain"/>
    <property type="match status" value="1"/>
</dbReference>
<proteinExistence type="inferred from homology"/>
<feature type="domain" description="Neurotransmitter-gated ion-channel ligand-binding" evidence="6">
    <location>
        <begin position="267"/>
        <end position="467"/>
    </location>
</feature>
<dbReference type="InterPro" id="IPR006201">
    <property type="entry name" value="Neur_channel"/>
</dbReference>
<evidence type="ECO:0000256" key="2">
    <source>
        <dbReference type="ARBA" id="ARBA00022692"/>
    </source>
</evidence>
<keyword evidence="2 5" id="KW-0812">Transmembrane</keyword>
<evidence type="ECO:0000313" key="9">
    <source>
        <dbReference type="WBParaSite" id="MBELARI_LOCUS10464"/>
    </source>
</evidence>
<keyword evidence="4 5" id="KW-0472">Membrane</keyword>
<dbReference type="CDD" id="cd18989">
    <property type="entry name" value="LGIC_ECD_cation"/>
    <property type="match status" value="2"/>
</dbReference>
<dbReference type="WBParaSite" id="MBELARI_LOCUS10464">
    <property type="protein sequence ID" value="MBELARI_LOCUS10464"/>
    <property type="gene ID" value="MBELARI_LOCUS10464"/>
</dbReference>
<reference evidence="9" key="1">
    <citation type="submission" date="2024-02" db="UniProtKB">
        <authorList>
            <consortium name="WormBaseParasite"/>
        </authorList>
    </citation>
    <scope>IDENTIFICATION</scope>
</reference>
<feature type="domain" description="Neurotransmitter-gated ion-channel ligand-binding" evidence="6">
    <location>
        <begin position="661"/>
        <end position="865"/>
    </location>
</feature>
<accession>A0AAF3E977</accession>
<dbReference type="InterPro" id="IPR038050">
    <property type="entry name" value="Neuro_actylchol_rec"/>
</dbReference>
<dbReference type="AlphaFoldDB" id="A0AAF3E977"/>
<dbReference type="Pfam" id="PF02932">
    <property type="entry name" value="Neur_chan_memb"/>
    <property type="match status" value="1"/>
</dbReference>
<keyword evidence="5" id="KW-0406">Ion transport</keyword>
<keyword evidence="5" id="KW-0407">Ion channel</keyword>